<gene>
    <name evidence="1" type="ORF">S12H4_30777</name>
</gene>
<comment type="caution">
    <text evidence="1">The sequence shown here is derived from an EMBL/GenBank/DDBJ whole genome shotgun (WGS) entry which is preliminary data.</text>
</comment>
<dbReference type="InterPro" id="IPR023214">
    <property type="entry name" value="HAD_sf"/>
</dbReference>
<evidence type="ECO:0000313" key="1">
    <source>
        <dbReference type="EMBL" id="GAI92588.1"/>
    </source>
</evidence>
<feature type="non-terminal residue" evidence="1">
    <location>
        <position position="1"/>
    </location>
</feature>
<protein>
    <recommendedName>
        <fullName evidence="2">Mannosyl-3-phosphoglycerate phosphatase</fullName>
    </recommendedName>
</protein>
<dbReference type="EMBL" id="BARW01017892">
    <property type="protein sequence ID" value="GAI92588.1"/>
    <property type="molecule type" value="Genomic_DNA"/>
</dbReference>
<proteinExistence type="predicted"/>
<evidence type="ECO:0008006" key="2">
    <source>
        <dbReference type="Google" id="ProtNLM"/>
    </source>
</evidence>
<dbReference type="Gene3D" id="3.30.980.20">
    <property type="entry name" value="Putative mannosyl-3-phosphoglycerate phosphatase, domain 2"/>
    <property type="match status" value="1"/>
</dbReference>
<name>X1SI09_9ZZZZ</name>
<dbReference type="AlphaFoldDB" id="X1SI09"/>
<reference evidence="1" key="1">
    <citation type="journal article" date="2014" name="Front. Microbiol.">
        <title>High frequency of phylogenetically diverse reductive dehalogenase-homologous genes in deep subseafloor sedimentary metagenomes.</title>
        <authorList>
            <person name="Kawai M."/>
            <person name="Futagami T."/>
            <person name="Toyoda A."/>
            <person name="Takaki Y."/>
            <person name="Nishi S."/>
            <person name="Hori S."/>
            <person name="Arai W."/>
            <person name="Tsubouchi T."/>
            <person name="Morono Y."/>
            <person name="Uchiyama I."/>
            <person name="Ito T."/>
            <person name="Fujiyama A."/>
            <person name="Inagaki F."/>
            <person name="Takami H."/>
        </authorList>
    </citation>
    <scope>NUCLEOTIDE SEQUENCE</scope>
    <source>
        <strain evidence="1">Expedition CK06-06</strain>
    </source>
</reference>
<sequence>LGNRHPFISENGGAVFIPKKYFNFKFRYDKKDKNYFIIQLGTDYKKLVRILKKIQKKYPLKMFYEMSPKALAKDTGLTLKQAKLAKQREFDEAFQIVNPAHKRIVFAEIKKNGFRYTVGGRYAHIMGNSDKGKAVKILNTLFMKKFGTIETIGLGDSENDFAMLDKVDKPYLVMKKNRQYASQEYKKAGAVGPVGWQKIILKLLK</sequence>
<dbReference type="Gene3D" id="3.40.50.1000">
    <property type="entry name" value="HAD superfamily/HAD-like"/>
    <property type="match status" value="1"/>
</dbReference>
<dbReference type="Pfam" id="PF08282">
    <property type="entry name" value="Hydrolase_3"/>
    <property type="match status" value="1"/>
</dbReference>
<dbReference type="InterPro" id="IPR036412">
    <property type="entry name" value="HAD-like_sf"/>
</dbReference>
<dbReference type="SUPFAM" id="SSF56784">
    <property type="entry name" value="HAD-like"/>
    <property type="match status" value="1"/>
</dbReference>
<accession>X1SI09</accession>
<organism evidence="1">
    <name type="scientific">marine sediment metagenome</name>
    <dbReference type="NCBI Taxonomy" id="412755"/>
    <lineage>
        <taxon>unclassified sequences</taxon>
        <taxon>metagenomes</taxon>
        <taxon>ecological metagenomes</taxon>
    </lineage>
</organism>